<dbReference type="PANTHER" id="PTHR43767">
    <property type="entry name" value="LONG-CHAIN-FATTY-ACID--COA LIGASE"/>
    <property type="match status" value="1"/>
</dbReference>
<dbReference type="RefSeq" id="WP_188805438.1">
    <property type="nucleotide sequence ID" value="NZ_BAAAOU010000004.1"/>
</dbReference>
<name>A0ABQ2LWH7_9MICC</name>
<dbReference type="InterPro" id="IPR045851">
    <property type="entry name" value="AMP-bd_C_sf"/>
</dbReference>
<protein>
    <submittedName>
        <fullName evidence="3">Fatty-acid-CoA ligase FadD</fullName>
    </submittedName>
</protein>
<feature type="domain" description="AMP-binding enzyme C-terminal" evidence="2">
    <location>
        <begin position="453"/>
        <end position="526"/>
    </location>
</feature>
<evidence type="ECO:0000259" key="1">
    <source>
        <dbReference type="Pfam" id="PF00501"/>
    </source>
</evidence>
<dbReference type="GO" id="GO:0016874">
    <property type="term" value="F:ligase activity"/>
    <property type="evidence" value="ECO:0007669"/>
    <property type="project" value="UniProtKB-KW"/>
</dbReference>
<comment type="caution">
    <text evidence="3">The sequence shown here is derived from an EMBL/GenBank/DDBJ whole genome shotgun (WGS) entry which is preliminary data.</text>
</comment>
<dbReference type="EMBL" id="BMLQ01000003">
    <property type="protein sequence ID" value="GGO44116.1"/>
    <property type="molecule type" value="Genomic_DNA"/>
</dbReference>
<dbReference type="InterPro" id="IPR042099">
    <property type="entry name" value="ANL_N_sf"/>
</dbReference>
<dbReference type="PANTHER" id="PTHR43767:SF1">
    <property type="entry name" value="NONRIBOSOMAL PEPTIDE SYNTHASE PES1 (EUROFUNG)-RELATED"/>
    <property type="match status" value="1"/>
</dbReference>
<keyword evidence="4" id="KW-1185">Reference proteome</keyword>
<feature type="domain" description="AMP-dependent synthetase/ligase" evidence="1">
    <location>
        <begin position="13"/>
        <end position="393"/>
    </location>
</feature>
<dbReference type="Gene3D" id="3.40.50.12780">
    <property type="entry name" value="N-terminal domain of ligase-like"/>
    <property type="match status" value="1"/>
</dbReference>
<dbReference type="Gene3D" id="3.30.300.30">
    <property type="match status" value="1"/>
</dbReference>
<dbReference type="Pfam" id="PF00501">
    <property type="entry name" value="AMP-binding"/>
    <property type="match status" value="1"/>
</dbReference>
<sequence>MSGQHSLVWQGIAAADPDRTAVVGADGRTWSYGQLTREAAGLARALEDHGVRPGDRLAILLYNRPEFLIAVYACLATGIIPAPLNYRIRSADLAQLLADSQAAALVAPDSLGEIVDGALDLLASPPVLIRVDDGPGRPAERAATDSAPGSRADLTWEDAVDRDGLLPPSPPEDAELWIYTGGTTGRPKAARWVASDLFASQLFSTYTVLGLEPPGDVAGAVAAAMDARTPHVITLPLAPFIHGTALTVSLSTLILGGTVLTTDSPRLDAEAAVRLAAESGATRLVVAGDAVALPVLDAAERLGVRLGHVTSVYSSGMRFSPETKRRFHDQGEVSIVDLLATTEGGGFAVTQTRGADDLPGHPRLFPTAVVLDEGLNEVQDRVGALGILASHGALPRGYHGDELKTAETFPVIRGKRHVVPGDWVRVLEDRHIEFLGRGSSVVNTGGEKVYPQEVEEALLSHPSVLDAVVVGLPDARFGEIVAAAVAVQDTTPAADILDHAASRLAGYKKPRHVMVRPLLDRSPQGKLNLAQLRQDMTLDRETQGRTP</sequence>
<organism evidence="3 4">
    <name type="scientific">Citricoccus zhacaiensis</name>
    <dbReference type="NCBI Taxonomy" id="489142"/>
    <lineage>
        <taxon>Bacteria</taxon>
        <taxon>Bacillati</taxon>
        <taxon>Actinomycetota</taxon>
        <taxon>Actinomycetes</taxon>
        <taxon>Micrococcales</taxon>
        <taxon>Micrococcaceae</taxon>
        <taxon>Citricoccus</taxon>
    </lineage>
</organism>
<dbReference type="SUPFAM" id="SSF56801">
    <property type="entry name" value="Acetyl-CoA synthetase-like"/>
    <property type="match status" value="1"/>
</dbReference>
<proteinExistence type="predicted"/>
<dbReference type="InterPro" id="IPR025110">
    <property type="entry name" value="AMP-bd_C"/>
</dbReference>
<dbReference type="InterPro" id="IPR050237">
    <property type="entry name" value="ATP-dep_AMP-bd_enzyme"/>
</dbReference>
<keyword evidence="3" id="KW-0436">Ligase</keyword>
<evidence type="ECO:0000313" key="3">
    <source>
        <dbReference type="EMBL" id="GGO44116.1"/>
    </source>
</evidence>
<reference evidence="4" key="1">
    <citation type="journal article" date="2019" name="Int. J. Syst. Evol. Microbiol.">
        <title>The Global Catalogue of Microorganisms (GCM) 10K type strain sequencing project: providing services to taxonomists for standard genome sequencing and annotation.</title>
        <authorList>
            <consortium name="The Broad Institute Genomics Platform"/>
            <consortium name="The Broad Institute Genome Sequencing Center for Infectious Disease"/>
            <person name="Wu L."/>
            <person name="Ma J."/>
        </authorList>
    </citation>
    <scope>NUCLEOTIDE SEQUENCE [LARGE SCALE GENOMIC DNA]</scope>
    <source>
        <strain evidence="4">CGMCC 1.7064</strain>
    </source>
</reference>
<accession>A0ABQ2LWH7</accession>
<evidence type="ECO:0000259" key="2">
    <source>
        <dbReference type="Pfam" id="PF13193"/>
    </source>
</evidence>
<gene>
    <name evidence="3" type="ORF">GCM10010977_13790</name>
</gene>
<dbReference type="InterPro" id="IPR000873">
    <property type="entry name" value="AMP-dep_synth/lig_dom"/>
</dbReference>
<dbReference type="Pfam" id="PF13193">
    <property type="entry name" value="AMP-binding_C"/>
    <property type="match status" value="1"/>
</dbReference>
<dbReference type="Proteomes" id="UP000642509">
    <property type="component" value="Unassembled WGS sequence"/>
</dbReference>
<evidence type="ECO:0000313" key="4">
    <source>
        <dbReference type="Proteomes" id="UP000642509"/>
    </source>
</evidence>